<dbReference type="EMBL" id="CM035439">
    <property type="protein sequence ID" value="KAH7284762.1"/>
    <property type="molecule type" value="Genomic_DNA"/>
</dbReference>
<accession>A0A8T2QKS4</accession>
<gene>
    <name evidence="3" type="ORF">KP509_34G069500</name>
</gene>
<evidence type="ECO:0000313" key="4">
    <source>
        <dbReference type="Proteomes" id="UP000825935"/>
    </source>
</evidence>
<dbReference type="SUPFAM" id="SSF54236">
    <property type="entry name" value="Ubiquitin-like"/>
    <property type="match status" value="2"/>
</dbReference>
<keyword evidence="4" id="KW-1185">Reference proteome</keyword>
<dbReference type="Pfam" id="PF00240">
    <property type="entry name" value="ubiquitin"/>
    <property type="match status" value="2"/>
</dbReference>
<dbReference type="AlphaFoldDB" id="A0A8T2QKS4"/>
<dbReference type="Gene3D" id="3.10.20.90">
    <property type="entry name" value="Phosphatidylinositol 3-kinase Catalytic Subunit, Chain A, domain 1"/>
    <property type="match status" value="2"/>
</dbReference>
<evidence type="ECO:0000313" key="3">
    <source>
        <dbReference type="EMBL" id="KAH7284762.1"/>
    </source>
</evidence>
<evidence type="ECO:0000259" key="2">
    <source>
        <dbReference type="PROSITE" id="PS50053"/>
    </source>
</evidence>
<reference evidence="3" key="1">
    <citation type="submission" date="2021-08" db="EMBL/GenBank/DDBJ databases">
        <title>WGS assembly of Ceratopteris richardii.</title>
        <authorList>
            <person name="Marchant D.B."/>
            <person name="Chen G."/>
            <person name="Jenkins J."/>
            <person name="Shu S."/>
            <person name="Leebens-Mack J."/>
            <person name="Grimwood J."/>
            <person name="Schmutz J."/>
            <person name="Soltis P."/>
            <person name="Soltis D."/>
            <person name="Chen Z.-H."/>
        </authorList>
    </citation>
    <scope>NUCLEOTIDE SEQUENCE</scope>
    <source>
        <strain evidence="3">Whitten #5841</strain>
        <tissue evidence="3">Leaf</tissue>
    </source>
</reference>
<feature type="region of interest" description="Disordered" evidence="1">
    <location>
        <begin position="387"/>
        <end position="446"/>
    </location>
</feature>
<dbReference type="OMA" id="DFDGVHA"/>
<feature type="domain" description="Ubiquitin-like" evidence="2">
    <location>
        <begin position="232"/>
        <end position="301"/>
    </location>
</feature>
<dbReference type="Proteomes" id="UP000825935">
    <property type="component" value="Chromosome 34"/>
</dbReference>
<comment type="caution">
    <text evidence="3">The sequence shown here is derived from an EMBL/GenBank/DDBJ whole genome shotgun (WGS) entry which is preliminary data.</text>
</comment>
<protein>
    <recommendedName>
        <fullName evidence="2">Ubiquitin-like domain-containing protein</fullName>
    </recommendedName>
</protein>
<name>A0A8T2QKS4_CERRI</name>
<feature type="compositionally biased region" description="Polar residues" evidence="1">
    <location>
        <begin position="397"/>
        <end position="437"/>
    </location>
</feature>
<dbReference type="InterPro" id="IPR000626">
    <property type="entry name" value="Ubiquitin-like_dom"/>
</dbReference>
<sequence>MALTVAVEVEHLPTASVFPTLQTANRHQTLLIPNVNPKASVKSSLKRFIRESLGIDEELQSLSGPKFSRLADEDCVEDIYGRYCCHADAEVPDVHVDEESFAFFARAHGQVVEFSDDDRLDQLHIINESKLQLKMLPQKLPECGGRIFVETKNGVLPILAITPMTPVSHIKETLETMTGIRVSQQLLLSVGRVMHDDFYVKDFDGVHAIYEDSVLDLCKSGDTNMEQSHRRIAVRISIDDGHYEFPVVVQGRDSIRSVMQMVEFRTGYAQWQQRIMFSGGVLDEKRKISDYFLYPECKLQVNIFRNSLKCFSKSENSGVQNLSELNLDMEEKPMARKLKLLRTLKGVVMGTLTIPVLTTNTVADLRKKIKRSLQPLIERNLSMNSPVKEPRHIDITPRSSPATPNVTNFRSPATPSVTNLRSSPSTALKSSPATRNASVRALFSRS</sequence>
<organism evidence="3 4">
    <name type="scientific">Ceratopteris richardii</name>
    <name type="common">Triangle waterfern</name>
    <dbReference type="NCBI Taxonomy" id="49495"/>
    <lineage>
        <taxon>Eukaryota</taxon>
        <taxon>Viridiplantae</taxon>
        <taxon>Streptophyta</taxon>
        <taxon>Embryophyta</taxon>
        <taxon>Tracheophyta</taxon>
        <taxon>Polypodiopsida</taxon>
        <taxon>Polypodiidae</taxon>
        <taxon>Polypodiales</taxon>
        <taxon>Pteridineae</taxon>
        <taxon>Pteridaceae</taxon>
        <taxon>Parkerioideae</taxon>
        <taxon>Ceratopteris</taxon>
    </lineage>
</organism>
<evidence type="ECO:0000256" key="1">
    <source>
        <dbReference type="SAM" id="MobiDB-lite"/>
    </source>
</evidence>
<feature type="domain" description="Ubiquitin-like" evidence="2">
    <location>
        <begin position="145"/>
        <end position="204"/>
    </location>
</feature>
<dbReference type="PROSITE" id="PS50053">
    <property type="entry name" value="UBIQUITIN_2"/>
    <property type="match status" value="2"/>
</dbReference>
<dbReference type="InterPro" id="IPR029071">
    <property type="entry name" value="Ubiquitin-like_domsf"/>
</dbReference>
<proteinExistence type="predicted"/>
<dbReference type="OrthoDB" id="1885901at2759"/>